<feature type="transmembrane region" description="Helical" evidence="9">
    <location>
        <begin position="128"/>
        <end position="146"/>
    </location>
</feature>
<comment type="function">
    <text evidence="8">Component of the cytochrome c oxidase, the last enzyme in the mitochondrial electron transport chain which drives oxidative phosphorylation. The respiratory chain contains 3 multisubunit complexes succinate dehydrogenase (complex II, CII), ubiquinol-cytochrome c oxidoreductase (cytochrome b-c1 complex, complex III, CIII) and cytochrome c oxidase (complex IV, CIV), that cooperate to transfer electrons derived from NADH and succinate to molecular oxygen, creating an electrochemical gradient over the inner membrane that drives transmembrane transport and the ATP synthase. Cytochrome c oxidase is the component of the respiratory chain that catalyzes the reduction of oxygen to water. Electrons originating from reduced cytochrome c in the intermembrane space (IMS) are transferred via the dinuclear copper A center (CU(A)) of subunit 2 and heme A of subunit 1 to the active site in subunit 1, a binuclear center (BNC) formed by heme A3 and copper B (CU(B)). The BNC reduces molecular oxygen to 2 water molecules using 4 electrons from cytochrome c in the IMS and 4 protons from the mitochondrial matrix.</text>
</comment>
<dbReference type="Gene3D" id="1.10.287.70">
    <property type="match status" value="1"/>
</dbReference>
<keyword evidence="6 9" id="KW-1133">Transmembrane helix</keyword>
<comment type="subcellular location">
    <subcellularLocation>
        <location evidence="1">Membrane</location>
        <topology evidence="1">Multi-pass membrane protein</topology>
    </subcellularLocation>
</comment>
<dbReference type="GO" id="GO:0004129">
    <property type="term" value="F:cytochrome-c oxidase activity"/>
    <property type="evidence" value="ECO:0007669"/>
    <property type="project" value="InterPro"/>
</dbReference>
<dbReference type="Pfam" id="PF00510">
    <property type="entry name" value="COX3"/>
    <property type="match status" value="1"/>
</dbReference>
<dbReference type="GO" id="GO:0005739">
    <property type="term" value="C:mitochondrion"/>
    <property type="evidence" value="ECO:0007669"/>
    <property type="project" value="TreeGrafter"/>
</dbReference>
<feature type="transmembrane region" description="Helical" evidence="9">
    <location>
        <begin position="40"/>
        <end position="57"/>
    </location>
</feature>
<dbReference type="GO" id="GO:0016020">
    <property type="term" value="C:membrane"/>
    <property type="evidence" value="ECO:0007669"/>
    <property type="project" value="UniProtKB-SubCell"/>
</dbReference>
<dbReference type="FunFam" id="1.20.120.80:FF:000002">
    <property type="entry name" value="Cytochrome c oxidase subunit 3"/>
    <property type="match status" value="1"/>
</dbReference>
<dbReference type="CDD" id="cd01665">
    <property type="entry name" value="Cyt_c_Oxidase_III"/>
    <property type="match status" value="1"/>
</dbReference>
<dbReference type="PANTHER" id="PTHR11403:SF7">
    <property type="entry name" value="CYTOCHROME C OXIDASE SUBUNIT 3"/>
    <property type="match status" value="1"/>
</dbReference>
<dbReference type="InterPro" id="IPR013833">
    <property type="entry name" value="Cyt_c_oxidase_su3_a-hlx"/>
</dbReference>
<dbReference type="Gene3D" id="1.20.120.80">
    <property type="entry name" value="Cytochrome c oxidase, subunit III, four-helix bundle"/>
    <property type="match status" value="1"/>
</dbReference>
<evidence type="ECO:0000256" key="8">
    <source>
        <dbReference type="RuleBase" id="RU003375"/>
    </source>
</evidence>
<keyword evidence="8 11" id="KW-0496">Mitochondrion</keyword>
<evidence type="ECO:0000256" key="6">
    <source>
        <dbReference type="ARBA" id="ARBA00022989"/>
    </source>
</evidence>
<reference evidence="11" key="2">
    <citation type="submission" date="2019-04" db="EMBL/GenBank/DDBJ databases">
        <title>First mitogenome for the tribe Saccharosydnini (Hemiptera: Fulgoroidea: Delphacidae: Delphacinae) and a divergence time estimation for three predominant rice planthoppers.</title>
        <authorList>
            <person name="Huang Y.X."/>
            <person name="Qin D.Z."/>
        </authorList>
    </citation>
    <scope>NUCLEOTIDE SEQUENCE</scope>
</reference>
<feature type="transmembrane region" description="Helical" evidence="9">
    <location>
        <begin position="190"/>
        <end position="218"/>
    </location>
</feature>
<dbReference type="SUPFAM" id="SSF81452">
    <property type="entry name" value="Cytochrome c oxidase subunit III-like"/>
    <property type="match status" value="1"/>
</dbReference>
<proteinExistence type="inferred from homology"/>
<geneLocation type="mitochondrion" evidence="11"/>
<dbReference type="InterPro" id="IPR035973">
    <property type="entry name" value="Cyt_c_oxidase_su3-like_sf"/>
</dbReference>
<evidence type="ECO:0000256" key="9">
    <source>
        <dbReference type="SAM" id="Phobius"/>
    </source>
</evidence>
<dbReference type="InterPro" id="IPR033945">
    <property type="entry name" value="Cyt_c_oxase_su3_dom"/>
</dbReference>
<dbReference type="PANTHER" id="PTHR11403">
    <property type="entry name" value="CYTOCHROME C OXIDASE SUBUNIT III"/>
    <property type="match status" value="1"/>
</dbReference>
<keyword evidence="7 9" id="KW-0472">Membrane</keyword>
<evidence type="ECO:0000256" key="1">
    <source>
        <dbReference type="ARBA" id="ARBA00004141"/>
    </source>
</evidence>
<evidence type="ECO:0000259" key="10">
    <source>
        <dbReference type="PROSITE" id="PS50253"/>
    </source>
</evidence>
<reference evidence="11" key="1">
    <citation type="submission" date="2017-11" db="EMBL/GenBank/DDBJ databases">
        <authorList>
            <person name="Huang Y."/>
            <person name="Qin D."/>
        </authorList>
    </citation>
    <scope>NUCLEOTIDE SEQUENCE</scope>
</reference>
<keyword evidence="4 8" id="KW-0812">Transmembrane</keyword>
<evidence type="ECO:0000313" key="11">
    <source>
        <dbReference type="EMBL" id="AVV32049.1"/>
    </source>
</evidence>
<accession>A0A455JVF1</accession>
<dbReference type="InterPro" id="IPR000298">
    <property type="entry name" value="Cyt_c_oxidase-like_su3"/>
</dbReference>
<feature type="transmembrane region" description="Helical" evidence="9">
    <location>
        <begin position="12"/>
        <end position="34"/>
    </location>
</feature>
<comment type="similarity">
    <text evidence="2 8">Belongs to the cytochrome c oxidase subunit 3 family.</text>
</comment>
<evidence type="ECO:0000256" key="7">
    <source>
        <dbReference type="ARBA" id="ARBA00023136"/>
    </source>
</evidence>
<feature type="transmembrane region" description="Helical" evidence="9">
    <location>
        <begin position="239"/>
        <end position="258"/>
    </location>
</feature>
<evidence type="ECO:0000256" key="3">
    <source>
        <dbReference type="ARBA" id="ARBA00015944"/>
    </source>
</evidence>
<dbReference type="PROSITE" id="PS50253">
    <property type="entry name" value="COX3"/>
    <property type="match status" value="1"/>
</dbReference>
<evidence type="ECO:0000256" key="2">
    <source>
        <dbReference type="ARBA" id="ARBA00010581"/>
    </source>
</evidence>
<feature type="transmembrane region" description="Helical" evidence="9">
    <location>
        <begin position="78"/>
        <end position="101"/>
    </location>
</feature>
<name>A0A455JVF1_9HEMI</name>
<evidence type="ECO:0000256" key="4">
    <source>
        <dbReference type="ARBA" id="ARBA00022692"/>
    </source>
</evidence>
<dbReference type="AlphaFoldDB" id="A0A455JVF1"/>
<gene>
    <name evidence="11" type="primary">COIII</name>
</gene>
<feature type="transmembrane region" description="Helical" evidence="9">
    <location>
        <begin position="158"/>
        <end position="178"/>
    </location>
</feature>
<dbReference type="EMBL" id="MG515238">
    <property type="protein sequence ID" value="AVV32049.1"/>
    <property type="molecule type" value="Genomic_DNA"/>
</dbReference>
<sequence length="260" mass="30245">MQKNHPFHLVTNSPWPILTSFAIMNVLVGSVSMFNKKNEWFMTFSIIILILNMYQWWRDVKRESSIKGDHTIVVKKMIKMGMILFIISEVMFFFSFFWSFFHASLAPCVEIGMKWPPKGIVPFNPMEIPLLNTIVLLSSGASITWAHQSLISKNLKQTILSTLITIKLGVYFSILQWWEYVNASFTISDSVFGSTFFLTTGFHGIHVIIGTAFISVALQSIYSLKSNKINHLSMELSAWYWHFVDVVWLFLYLVIYWWNK</sequence>
<keyword evidence="5" id="KW-1278">Translocase</keyword>
<dbReference type="InterPro" id="IPR024791">
    <property type="entry name" value="Cyt_c/ubiquinol_Oxase_su3"/>
</dbReference>
<dbReference type="GO" id="GO:0006123">
    <property type="term" value="P:mitochondrial electron transport, cytochrome c to oxygen"/>
    <property type="evidence" value="ECO:0007669"/>
    <property type="project" value="TreeGrafter"/>
</dbReference>
<protein>
    <recommendedName>
        <fullName evidence="3 8">Cytochrome c oxidase subunit 3</fullName>
    </recommendedName>
</protein>
<organism evidence="11">
    <name type="scientific">Sogatella vibix</name>
    <dbReference type="NCBI Taxonomy" id="2138606"/>
    <lineage>
        <taxon>Eukaryota</taxon>
        <taxon>Metazoa</taxon>
        <taxon>Ecdysozoa</taxon>
        <taxon>Arthropoda</taxon>
        <taxon>Hexapoda</taxon>
        <taxon>Insecta</taxon>
        <taxon>Pterygota</taxon>
        <taxon>Neoptera</taxon>
        <taxon>Paraneoptera</taxon>
        <taxon>Hemiptera</taxon>
        <taxon>Auchenorrhyncha</taxon>
        <taxon>Fulgoroidea</taxon>
        <taxon>Delphacidae</taxon>
        <taxon>Delphacinae</taxon>
        <taxon>Sogatella</taxon>
    </lineage>
</organism>
<feature type="domain" description="Heme-copper oxidase subunit III family profile" evidence="10">
    <location>
        <begin position="3"/>
        <end position="260"/>
    </location>
</feature>
<evidence type="ECO:0000256" key="5">
    <source>
        <dbReference type="ARBA" id="ARBA00022967"/>
    </source>
</evidence>